<evidence type="ECO:0000313" key="2">
    <source>
        <dbReference type="EMBL" id="QBK90599.1"/>
    </source>
</evidence>
<dbReference type="Gene3D" id="3.90.1750.20">
    <property type="entry name" value="Putative Large Serine Recombinase, Chain B, Domain 2"/>
    <property type="match status" value="1"/>
</dbReference>
<dbReference type="Gene3D" id="3.40.50.1390">
    <property type="entry name" value="Resolvase, N-terminal catalytic domain"/>
    <property type="match status" value="1"/>
</dbReference>
<evidence type="ECO:0000259" key="1">
    <source>
        <dbReference type="PROSITE" id="PS51736"/>
    </source>
</evidence>
<dbReference type="PANTHER" id="PTHR30461">
    <property type="entry name" value="DNA-INVERTASE FROM LAMBDOID PROPHAGE"/>
    <property type="match status" value="1"/>
</dbReference>
<dbReference type="CDD" id="cd03768">
    <property type="entry name" value="SR_ResInv"/>
    <property type="match status" value="1"/>
</dbReference>
<dbReference type="PROSITE" id="PS51736">
    <property type="entry name" value="RECOMBINASES_3"/>
    <property type="match status" value="1"/>
</dbReference>
<accession>A0A481Z649</accession>
<gene>
    <name evidence="2" type="ORF">LCPAC104_00950</name>
</gene>
<organism evidence="2">
    <name type="scientific">Pithovirus LCPAC104</name>
    <dbReference type="NCBI Taxonomy" id="2506589"/>
    <lineage>
        <taxon>Viruses</taxon>
        <taxon>Pithoviruses</taxon>
    </lineage>
</organism>
<dbReference type="SMART" id="SM00857">
    <property type="entry name" value="Resolvase"/>
    <property type="match status" value="1"/>
</dbReference>
<dbReference type="InterPro" id="IPR036162">
    <property type="entry name" value="Resolvase-like_N_sf"/>
</dbReference>
<sequence length="328" mass="37674">MVRAIIYTRVSTQYQVGNDHISLELQEKKCEAVANLKDYEDKMIFKEEGKSGRTMKNRPILKLALSKLKEGDALIFYSLSRLIRNVKECYDIFDQVTKKKAFVFSATEPIDTSTSFGMAIVGFLAIFAQLESDITGERIKDALAQRRANGERYSSRIPYGYKIGDDGKKLIGIPEQQKIINRIVDLKNKDNFTFSQISKYFNTNAVPPSGTSREWTHVSVKRIYEKIIKDKENFAEVYKNVNVYIYIVKTNDILIDDQVEKAKEYCKNKKYNVKKIITDFNGGNDISESILKLESNEIIISTKNDLNISDELKLNLLSKRCSIEYIES</sequence>
<dbReference type="SUPFAM" id="SSF53041">
    <property type="entry name" value="Resolvase-like"/>
    <property type="match status" value="1"/>
</dbReference>
<dbReference type="Pfam" id="PF00239">
    <property type="entry name" value="Resolvase"/>
    <property type="match status" value="1"/>
</dbReference>
<protein>
    <submittedName>
        <fullName evidence="2">Resolvase</fullName>
    </submittedName>
</protein>
<name>A0A481Z649_9VIRU</name>
<feature type="domain" description="Resolvase/invertase-type recombinase catalytic" evidence="1">
    <location>
        <begin position="3"/>
        <end position="150"/>
    </location>
</feature>
<proteinExistence type="predicted"/>
<dbReference type="InterPro" id="IPR050639">
    <property type="entry name" value="SSR_resolvase"/>
</dbReference>
<dbReference type="PANTHER" id="PTHR30461:SF23">
    <property type="entry name" value="DNA RECOMBINASE-RELATED"/>
    <property type="match status" value="1"/>
</dbReference>
<dbReference type="EMBL" id="MK500494">
    <property type="protein sequence ID" value="QBK90599.1"/>
    <property type="molecule type" value="Genomic_DNA"/>
</dbReference>
<dbReference type="InterPro" id="IPR006119">
    <property type="entry name" value="Resolv_N"/>
</dbReference>
<dbReference type="GO" id="GO:0000150">
    <property type="term" value="F:DNA strand exchange activity"/>
    <property type="evidence" value="ECO:0007669"/>
    <property type="project" value="InterPro"/>
</dbReference>
<dbReference type="GO" id="GO:0003677">
    <property type="term" value="F:DNA binding"/>
    <property type="evidence" value="ECO:0007669"/>
    <property type="project" value="InterPro"/>
</dbReference>
<dbReference type="InterPro" id="IPR038109">
    <property type="entry name" value="DNA_bind_recomb_sf"/>
</dbReference>
<reference evidence="2" key="1">
    <citation type="journal article" date="2019" name="MBio">
        <title>Virus Genomes from Deep Sea Sediments Expand the Ocean Megavirome and Support Independent Origins of Viral Gigantism.</title>
        <authorList>
            <person name="Backstrom D."/>
            <person name="Yutin N."/>
            <person name="Jorgensen S.L."/>
            <person name="Dharamshi J."/>
            <person name="Homa F."/>
            <person name="Zaremba-Niedwiedzka K."/>
            <person name="Spang A."/>
            <person name="Wolf Y.I."/>
            <person name="Koonin E.V."/>
            <person name="Ettema T.J."/>
        </authorList>
    </citation>
    <scope>NUCLEOTIDE SEQUENCE</scope>
</reference>